<keyword evidence="1" id="KW-0472">Membrane</keyword>
<dbReference type="OrthoDB" id="2953893at2759"/>
<dbReference type="OMA" id="AHRIHIV"/>
<dbReference type="Pfam" id="PF20152">
    <property type="entry name" value="DUF6534"/>
    <property type="match status" value="1"/>
</dbReference>
<feature type="transmembrane region" description="Helical" evidence="1">
    <location>
        <begin position="12"/>
        <end position="33"/>
    </location>
</feature>
<sequence length="336" mass="36624">MDGTVDAAGPLFVGILLNWGLYGILVVQVYIYWTAFPSDQWHTKLLVYTLFVLDSLQSILLARDGFSIFAQGFGNTTRLNEIGLVWFTVPILAALVSLIVECFFAYRIWVLSGRSPWIPSAVVVTSWTQAVGAIIAGVQAFEVKEYTLLQTHARIAITVWHVGSATADVLIAISMCYYLWKRDTGFKRTHTAIIRLIQLTIETGTATASVAIIDLVLFSAGSGKAFYIAPAFVISKLYANTVIVIFNNRAQIMSRTNQSTVTNVTVDNANRLKEPSAAKIGSSAGGPVHFVATTHSSGNNSYHGGIEIQKSVAVWRDGESEDVELSSMSKSNMDSV</sequence>
<dbReference type="Proteomes" id="UP000054270">
    <property type="component" value="Unassembled WGS sequence"/>
</dbReference>
<name>A0A0D2KRT1_HYPSF</name>
<feature type="transmembrane region" description="Helical" evidence="1">
    <location>
        <begin position="192"/>
        <end position="213"/>
    </location>
</feature>
<feature type="transmembrane region" description="Helical" evidence="1">
    <location>
        <begin position="158"/>
        <end position="180"/>
    </location>
</feature>
<dbReference type="PANTHER" id="PTHR40465:SF1">
    <property type="entry name" value="DUF6534 DOMAIN-CONTAINING PROTEIN"/>
    <property type="match status" value="1"/>
</dbReference>
<accession>A0A0D2KRT1</accession>
<keyword evidence="4" id="KW-1185">Reference proteome</keyword>
<gene>
    <name evidence="3" type="ORF">HYPSUDRAFT_46566</name>
</gene>
<feature type="transmembrane region" description="Helical" evidence="1">
    <location>
        <begin position="45"/>
        <end position="62"/>
    </location>
</feature>
<feature type="domain" description="DUF6534" evidence="2">
    <location>
        <begin position="164"/>
        <end position="250"/>
    </location>
</feature>
<evidence type="ECO:0000259" key="2">
    <source>
        <dbReference type="Pfam" id="PF20152"/>
    </source>
</evidence>
<feature type="transmembrane region" description="Helical" evidence="1">
    <location>
        <begin position="118"/>
        <end position="138"/>
    </location>
</feature>
<dbReference type="EMBL" id="KN817605">
    <property type="protein sequence ID" value="KJA17357.1"/>
    <property type="molecule type" value="Genomic_DNA"/>
</dbReference>
<dbReference type="AlphaFoldDB" id="A0A0D2KRT1"/>
<protein>
    <recommendedName>
        <fullName evidence="2">DUF6534 domain-containing protein</fullName>
    </recommendedName>
</protein>
<evidence type="ECO:0000256" key="1">
    <source>
        <dbReference type="SAM" id="Phobius"/>
    </source>
</evidence>
<evidence type="ECO:0000313" key="3">
    <source>
        <dbReference type="EMBL" id="KJA17357.1"/>
    </source>
</evidence>
<dbReference type="InterPro" id="IPR045339">
    <property type="entry name" value="DUF6534"/>
</dbReference>
<feature type="transmembrane region" description="Helical" evidence="1">
    <location>
        <begin position="225"/>
        <end position="246"/>
    </location>
</feature>
<evidence type="ECO:0000313" key="4">
    <source>
        <dbReference type="Proteomes" id="UP000054270"/>
    </source>
</evidence>
<keyword evidence="1" id="KW-0812">Transmembrane</keyword>
<keyword evidence="1" id="KW-1133">Transmembrane helix</keyword>
<feature type="transmembrane region" description="Helical" evidence="1">
    <location>
        <begin position="82"/>
        <end position="106"/>
    </location>
</feature>
<organism evidence="3 4">
    <name type="scientific">Hypholoma sublateritium (strain FD-334 SS-4)</name>
    <dbReference type="NCBI Taxonomy" id="945553"/>
    <lineage>
        <taxon>Eukaryota</taxon>
        <taxon>Fungi</taxon>
        <taxon>Dikarya</taxon>
        <taxon>Basidiomycota</taxon>
        <taxon>Agaricomycotina</taxon>
        <taxon>Agaricomycetes</taxon>
        <taxon>Agaricomycetidae</taxon>
        <taxon>Agaricales</taxon>
        <taxon>Agaricineae</taxon>
        <taxon>Strophariaceae</taxon>
        <taxon>Hypholoma</taxon>
    </lineage>
</organism>
<reference evidence="4" key="1">
    <citation type="submission" date="2014-04" db="EMBL/GenBank/DDBJ databases">
        <title>Evolutionary Origins and Diversification of the Mycorrhizal Mutualists.</title>
        <authorList>
            <consortium name="DOE Joint Genome Institute"/>
            <consortium name="Mycorrhizal Genomics Consortium"/>
            <person name="Kohler A."/>
            <person name="Kuo A."/>
            <person name="Nagy L.G."/>
            <person name="Floudas D."/>
            <person name="Copeland A."/>
            <person name="Barry K.W."/>
            <person name="Cichocki N."/>
            <person name="Veneault-Fourrey C."/>
            <person name="LaButti K."/>
            <person name="Lindquist E.A."/>
            <person name="Lipzen A."/>
            <person name="Lundell T."/>
            <person name="Morin E."/>
            <person name="Murat C."/>
            <person name="Riley R."/>
            <person name="Ohm R."/>
            <person name="Sun H."/>
            <person name="Tunlid A."/>
            <person name="Henrissat B."/>
            <person name="Grigoriev I.V."/>
            <person name="Hibbett D.S."/>
            <person name="Martin F."/>
        </authorList>
    </citation>
    <scope>NUCLEOTIDE SEQUENCE [LARGE SCALE GENOMIC DNA]</scope>
    <source>
        <strain evidence="4">FD-334 SS-4</strain>
    </source>
</reference>
<proteinExistence type="predicted"/>
<dbReference type="PANTHER" id="PTHR40465">
    <property type="entry name" value="CHROMOSOME 1, WHOLE GENOME SHOTGUN SEQUENCE"/>
    <property type="match status" value="1"/>
</dbReference>